<dbReference type="GO" id="GO:0043531">
    <property type="term" value="F:ADP binding"/>
    <property type="evidence" value="ECO:0007669"/>
    <property type="project" value="UniProtKB-UniRule"/>
</dbReference>
<keyword evidence="1 5" id="KW-0723">Serine/threonine-protein kinase</keyword>
<dbReference type="GO" id="GO:0005524">
    <property type="term" value="F:ATP binding"/>
    <property type="evidence" value="ECO:0007669"/>
    <property type="project" value="InterPro"/>
</dbReference>
<dbReference type="GO" id="GO:0016776">
    <property type="term" value="F:phosphotransferase activity, phosphate group as acceptor"/>
    <property type="evidence" value="ECO:0007669"/>
    <property type="project" value="UniProtKB-UniRule"/>
</dbReference>
<keyword evidence="6" id="KW-0670">Pyruvate</keyword>
<comment type="caution">
    <text evidence="6">The sequence shown here is derived from an EMBL/GenBank/DDBJ whole genome shotgun (WGS) entry which is preliminary data.</text>
</comment>
<dbReference type="Proteomes" id="UP000476030">
    <property type="component" value="Unassembled WGS sequence"/>
</dbReference>
<dbReference type="EC" id="2.7.11.32" evidence="5"/>
<evidence type="ECO:0000256" key="3">
    <source>
        <dbReference type="ARBA" id="ARBA00022741"/>
    </source>
</evidence>
<dbReference type="PANTHER" id="PTHR31756">
    <property type="entry name" value="PYRUVATE, PHOSPHATE DIKINASE REGULATORY PROTEIN 1, CHLOROPLASTIC"/>
    <property type="match status" value="1"/>
</dbReference>
<comment type="similarity">
    <text evidence="5">Belongs to the pyruvate, phosphate/water dikinase regulatory protein family. PDRP subfamily.</text>
</comment>
<feature type="binding site" evidence="5">
    <location>
        <begin position="149"/>
        <end position="156"/>
    </location>
    <ligand>
        <name>ADP</name>
        <dbReference type="ChEBI" id="CHEBI:456216"/>
    </ligand>
</feature>
<dbReference type="RefSeq" id="WP_161314300.1">
    <property type="nucleotide sequence ID" value="NZ_WTUW01000001.1"/>
</dbReference>
<sequence length="277" mass="31822">MDQFHLHLVSDSTGETLQSMTKAALVQFEGISPVEHVWTLTRTVRQLDDILDSIIKRPGLVLYTLVNKEMREVLELGCQRVGVPCVSVLDPVLTAFSSFLGQEIRRLPGRQHMLDKNYFGRIEALNFTMAHDDGQMAEDLYEAQIVLVGVSRTSKTPTSFYLAHRGYKTANIPIVPEIKLPESLFNLSRKTMVIGLTTSPDRLSQIRKNRLLSLNQRVDTDYVDRDRIKEEVIFARKLCTREGWPVIDVSRRSVEETAAQIMTLYNRRKEENKDRMR</sequence>
<evidence type="ECO:0000256" key="5">
    <source>
        <dbReference type="HAMAP-Rule" id="MF_00921"/>
    </source>
</evidence>
<dbReference type="Pfam" id="PF03618">
    <property type="entry name" value="Kinase-PPPase"/>
    <property type="match status" value="1"/>
</dbReference>
<name>A0A6L8W5N6_9PROT</name>
<keyword evidence="7" id="KW-1185">Reference proteome</keyword>
<evidence type="ECO:0000256" key="1">
    <source>
        <dbReference type="ARBA" id="ARBA00022527"/>
    </source>
</evidence>
<dbReference type="EC" id="2.7.4.27" evidence="5"/>
<evidence type="ECO:0000256" key="2">
    <source>
        <dbReference type="ARBA" id="ARBA00022679"/>
    </source>
</evidence>
<dbReference type="GO" id="GO:0004674">
    <property type="term" value="F:protein serine/threonine kinase activity"/>
    <property type="evidence" value="ECO:0007669"/>
    <property type="project" value="UniProtKB-UniRule"/>
</dbReference>
<dbReference type="PANTHER" id="PTHR31756:SF3">
    <property type="entry name" value="PYRUVATE, PHOSPHATE DIKINASE REGULATORY PROTEIN 1, CHLOROPLASTIC"/>
    <property type="match status" value="1"/>
</dbReference>
<evidence type="ECO:0000256" key="4">
    <source>
        <dbReference type="ARBA" id="ARBA00022777"/>
    </source>
</evidence>
<protein>
    <recommendedName>
        <fullName evidence="5">Putative pyruvate, phosphate dikinase regulatory protein</fullName>
        <shortName evidence="5">PPDK regulatory protein</shortName>
        <ecNumber evidence="5">2.7.11.32</ecNumber>
        <ecNumber evidence="5">2.7.4.27</ecNumber>
    </recommendedName>
</protein>
<proteinExistence type="inferred from homology"/>
<keyword evidence="4 5" id="KW-0418">Kinase</keyword>
<evidence type="ECO:0000313" key="7">
    <source>
        <dbReference type="Proteomes" id="UP000476030"/>
    </source>
</evidence>
<dbReference type="EMBL" id="WTUW01000001">
    <property type="protein sequence ID" value="MZR29784.1"/>
    <property type="molecule type" value="Genomic_DNA"/>
</dbReference>
<dbReference type="InterPro" id="IPR026565">
    <property type="entry name" value="PPDK_reg"/>
</dbReference>
<reference evidence="6 7" key="1">
    <citation type="submission" date="2019-12" db="EMBL/GenBank/DDBJ databases">
        <title>Snethiella sp. nov. sp. isolated from sea sand.</title>
        <authorList>
            <person name="Kim J."/>
            <person name="Jeong S.E."/>
            <person name="Jung H.S."/>
            <person name="Jeon C.O."/>
        </authorList>
    </citation>
    <scope>NUCLEOTIDE SEQUENCE [LARGE SCALE GENOMIC DNA]</scope>
    <source>
        <strain evidence="6 7">DP05</strain>
    </source>
</reference>
<keyword evidence="2 5" id="KW-0808">Transferase</keyword>
<comment type="catalytic activity">
    <reaction evidence="5">
        <text>N(tele)-phospho-L-histidyl/O-phospho-L-threonyl-[pyruvate, phosphate dikinase] + phosphate + H(+) = N(tele)-phospho-L-histidyl/L-threonyl-[pyruvate, phosphate dikinase] + diphosphate</text>
        <dbReference type="Rhea" id="RHEA:43696"/>
        <dbReference type="Rhea" id="RHEA-COMP:10650"/>
        <dbReference type="Rhea" id="RHEA-COMP:10651"/>
        <dbReference type="ChEBI" id="CHEBI:15378"/>
        <dbReference type="ChEBI" id="CHEBI:30013"/>
        <dbReference type="ChEBI" id="CHEBI:33019"/>
        <dbReference type="ChEBI" id="CHEBI:43474"/>
        <dbReference type="ChEBI" id="CHEBI:61977"/>
        <dbReference type="ChEBI" id="CHEBI:83586"/>
        <dbReference type="EC" id="2.7.4.27"/>
    </reaction>
</comment>
<dbReference type="InterPro" id="IPR005177">
    <property type="entry name" value="Kinase-pyrophosphorylase"/>
</dbReference>
<keyword evidence="3 5" id="KW-0547">Nucleotide-binding</keyword>
<accession>A0A6L8W5N6</accession>
<evidence type="ECO:0000313" key="6">
    <source>
        <dbReference type="EMBL" id="MZR29784.1"/>
    </source>
</evidence>
<comment type="function">
    <text evidence="5">Bifunctional serine/threonine kinase and phosphorylase involved in the regulation of the pyruvate, phosphate dikinase (PPDK) by catalyzing its phosphorylation/dephosphorylation.</text>
</comment>
<dbReference type="NCBIfam" id="NF003742">
    <property type="entry name" value="PRK05339.1"/>
    <property type="match status" value="1"/>
</dbReference>
<organism evidence="6 7">
    <name type="scientific">Sneathiella litorea</name>
    <dbReference type="NCBI Taxonomy" id="2606216"/>
    <lineage>
        <taxon>Bacteria</taxon>
        <taxon>Pseudomonadati</taxon>
        <taxon>Pseudomonadota</taxon>
        <taxon>Alphaproteobacteria</taxon>
        <taxon>Sneathiellales</taxon>
        <taxon>Sneathiellaceae</taxon>
        <taxon>Sneathiella</taxon>
    </lineage>
</organism>
<dbReference type="HAMAP" id="MF_00921">
    <property type="entry name" value="PDRP"/>
    <property type="match status" value="1"/>
</dbReference>
<comment type="catalytic activity">
    <reaction evidence="5">
        <text>N(tele)-phospho-L-histidyl/L-threonyl-[pyruvate, phosphate dikinase] + ADP = N(tele)-phospho-L-histidyl/O-phospho-L-threonyl-[pyruvate, phosphate dikinase] + AMP + H(+)</text>
        <dbReference type="Rhea" id="RHEA:43692"/>
        <dbReference type="Rhea" id="RHEA-COMP:10650"/>
        <dbReference type="Rhea" id="RHEA-COMP:10651"/>
        <dbReference type="ChEBI" id="CHEBI:15378"/>
        <dbReference type="ChEBI" id="CHEBI:30013"/>
        <dbReference type="ChEBI" id="CHEBI:61977"/>
        <dbReference type="ChEBI" id="CHEBI:83586"/>
        <dbReference type="ChEBI" id="CHEBI:456215"/>
        <dbReference type="ChEBI" id="CHEBI:456216"/>
        <dbReference type="EC" id="2.7.11.32"/>
    </reaction>
</comment>
<dbReference type="AlphaFoldDB" id="A0A6L8W5N6"/>
<gene>
    <name evidence="6" type="primary">ppsR</name>
    <name evidence="6" type="ORF">GQE98_03955</name>
</gene>